<comment type="caution">
    <text evidence="2">The sequence shown here is derived from an EMBL/GenBank/DDBJ whole genome shotgun (WGS) entry which is preliminary data.</text>
</comment>
<reference evidence="2" key="1">
    <citation type="submission" date="2022-03" db="EMBL/GenBank/DDBJ databases">
        <title>Pseudomonas marianensis sp. nov., a marine bacterium isolated from deep-sea sediments of the Mariana Trench.</title>
        <authorList>
            <person name="Wei Y."/>
        </authorList>
    </citation>
    <scope>NUCLEOTIDE SEQUENCE</scope>
    <source>
        <strain evidence="2">PS1</strain>
    </source>
</reference>
<sequence>MTAEALGIERQQLVEALDELLSAERAGAQVASVSLDDATSEVQRSVLTQVHRGEADSCRRLRECLRLLGAEPGHERGAFYEKCMAIADLGERLALVDRGQKWVIRRLEALLEQVTHPQIRDELQAVLRTHEVNSDDYAAQADALR</sequence>
<evidence type="ECO:0000259" key="1">
    <source>
        <dbReference type="Pfam" id="PF19825"/>
    </source>
</evidence>
<proteinExistence type="predicted"/>
<dbReference type="AlphaFoldDB" id="A0A9X2AVG4"/>
<keyword evidence="3" id="KW-1185">Reference proteome</keyword>
<dbReference type="Proteomes" id="UP001139682">
    <property type="component" value="Unassembled WGS sequence"/>
</dbReference>
<evidence type="ECO:0000313" key="2">
    <source>
        <dbReference type="EMBL" id="MCJ0974181.1"/>
    </source>
</evidence>
<gene>
    <name evidence="2" type="ORF">MST27_12455</name>
</gene>
<name>A0A9X2AVG4_9GAMM</name>
<feature type="domain" description="DUF6306" evidence="1">
    <location>
        <begin position="12"/>
        <end position="133"/>
    </location>
</feature>
<organism evidence="2 3">
    <name type="scientific">Stutzerimonas marianensis</name>
    <dbReference type="NCBI Taxonomy" id="2929513"/>
    <lineage>
        <taxon>Bacteria</taxon>
        <taxon>Pseudomonadati</taxon>
        <taxon>Pseudomonadota</taxon>
        <taxon>Gammaproteobacteria</taxon>
        <taxon>Pseudomonadales</taxon>
        <taxon>Pseudomonadaceae</taxon>
        <taxon>Stutzerimonas</taxon>
    </lineage>
</organism>
<dbReference type="RefSeq" id="WP_243606260.1">
    <property type="nucleotide sequence ID" value="NZ_JALGRD010000006.1"/>
</dbReference>
<dbReference type="InterPro" id="IPR046273">
    <property type="entry name" value="DUF6306"/>
</dbReference>
<evidence type="ECO:0000313" key="3">
    <source>
        <dbReference type="Proteomes" id="UP001139682"/>
    </source>
</evidence>
<protein>
    <submittedName>
        <fullName evidence="2">DUF6306 domain-containing protein</fullName>
    </submittedName>
</protein>
<dbReference type="EMBL" id="JALGRD010000006">
    <property type="protein sequence ID" value="MCJ0974181.1"/>
    <property type="molecule type" value="Genomic_DNA"/>
</dbReference>
<accession>A0A9X2AVG4</accession>
<dbReference type="Pfam" id="PF19825">
    <property type="entry name" value="DUF6306"/>
    <property type="match status" value="1"/>
</dbReference>